<dbReference type="AlphaFoldDB" id="A0A1H8IN71"/>
<dbReference type="InterPro" id="IPR050272">
    <property type="entry name" value="Isochorismatase-like_hydrls"/>
</dbReference>
<dbReference type="CDD" id="cd00431">
    <property type="entry name" value="cysteine_hydrolases"/>
    <property type="match status" value="1"/>
</dbReference>
<dbReference type="GO" id="GO:0016787">
    <property type="term" value="F:hydrolase activity"/>
    <property type="evidence" value="ECO:0007669"/>
    <property type="project" value="UniProtKB-KW"/>
</dbReference>
<dbReference type="OrthoDB" id="5360912at2"/>
<evidence type="ECO:0000259" key="2">
    <source>
        <dbReference type="Pfam" id="PF00857"/>
    </source>
</evidence>
<keyword evidence="1" id="KW-0378">Hydrolase</keyword>
<evidence type="ECO:0000313" key="4">
    <source>
        <dbReference type="Proteomes" id="UP000199459"/>
    </source>
</evidence>
<evidence type="ECO:0000256" key="1">
    <source>
        <dbReference type="ARBA" id="ARBA00022801"/>
    </source>
</evidence>
<dbReference type="Pfam" id="PF00857">
    <property type="entry name" value="Isochorismatase"/>
    <property type="match status" value="2"/>
</dbReference>
<dbReference type="PANTHER" id="PTHR43540">
    <property type="entry name" value="PEROXYUREIDOACRYLATE/UREIDOACRYLATE AMIDOHYDROLASE-RELATED"/>
    <property type="match status" value="1"/>
</dbReference>
<dbReference type="EMBL" id="FOCP01000036">
    <property type="protein sequence ID" value="SEN69829.1"/>
    <property type="molecule type" value="Genomic_DNA"/>
</dbReference>
<name>A0A1H8IN71_9PROT</name>
<proteinExistence type="predicted"/>
<reference evidence="3 4" key="1">
    <citation type="submission" date="2016-10" db="EMBL/GenBank/DDBJ databases">
        <authorList>
            <person name="de Groot N.N."/>
        </authorList>
    </citation>
    <scope>NUCLEOTIDE SEQUENCE [LARGE SCALE GENOMIC DNA]</scope>
    <source>
        <strain evidence="3 4">Nm22</strain>
    </source>
</reference>
<organism evidence="3 4">
    <name type="scientific">Nitrosomonas marina</name>
    <dbReference type="NCBI Taxonomy" id="917"/>
    <lineage>
        <taxon>Bacteria</taxon>
        <taxon>Pseudomonadati</taxon>
        <taxon>Pseudomonadota</taxon>
        <taxon>Betaproteobacteria</taxon>
        <taxon>Nitrosomonadales</taxon>
        <taxon>Nitrosomonadaceae</taxon>
        <taxon>Nitrosomonas</taxon>
    </lineage>
</organism>
<accession>A0A1H8IN71</accession>
<dbReference type="RefSeq" id="WP_090634696.1">
    <property type="nucleotide sequence ID" value="NZ_FOCP01000036.1"/>
</dbReference>
<gene>
    <name evidence="3" type="ORF">SAMN05216325_13611</name>
</gene>
<dbReference type="SUPFAM" id="SSF52499">
    <property type="entry name" value="Isochorismatase-like hydrolases"/>
    <property type="match status" value="1"/>
</dbReference>
<dbReference type="InterPro" id="IPR036380">
    <property type="entry name" value="Isochorismatase-like_sf"/>
</dbReference>
<protein>
    <submittedName>
        <fullName evidence="3">Nicotinamidase-related amidase</fullName>
    </submittedName>
</protein>
<dbReference type="Gene3D" id="3.40.50.850">
    <property type="entry name" value="Isochorismatase-like"/>
    <property type="match status" value="1"/>
</dbReference>
<dbReference type="PANTHER" id="PTHR43540:SF6">
    <property type="entry name" value="ISOCHORISMATASE-LIKE DOMAIN-CONTAINING PROTEIN"/>
    <property type="match status" value="1"/>
</dbReference>
<evidence type="ECO:0000313" key="3">
    <source>
        <dbReference type="EMBL" id="SEN69829.1"/>
    </source>
</evidence>
<dbReference type="InterPro" id="IPR000868">
    <property type="entry name" value="Isochorismatase-like_dom"/>
</dbReference>
<feature type="domain" description="Isochorismatase-like" evidence="2">
    <location>
        <begin position="120"/>
        <end position="188"/>
    </location>
</feature>
<feature type="domain" description="Isochorismatase-like" evidence="2">
    <location>
        <begin position="12"/>
        <end position="101"/>
    </location>
</feature>
<dbReference type="Proteomes" id="UP000199459">
    <property type="component" value="Unassembled WGS sequence"/>
</dbReference>
<sequence>MNKYTDPHIEKSALITIDTQNDFTLNNAPAQIDGTDVIVPNMVRLLTAYRKNGLPIIHVVRLYLKNGSNVDVCRKQAVEEGREIVAPDSSGAELVDELKPDRSLRLDAGLLLSGNIQEFDQNEYVIYKPRWGAFYKTMLENFLKERAIDTVIFSGCNFPNCPRTSIYQASERDFRIVLVKDAISRLYPIGEEEMQNIGVNLLETNDIENMLV</sequence>